<sequence length="324" mass="36093">MMAIKDQRNTKQEITNVGEKKSCANSSQLLNSSPMHRATFGHCFRRPLAVGAGAVSIVGAGLLCALENAVKVEAFEHFPHPAHLPWGHKRVFGTIDMASARRGYEVYKQVCKACHSMKWIAYRHLVGNIMTEEEAKAEAAAVTIPDFDEAGNPIERPGDLNDHLLSPYPNVAAAKAANGGAYPPDLSMLLLTREGAEDYVFSLLTSYVDTPAGVKLDEGKYYNPYFPDGVIGMPQQLFDGGIEYKDGTPATASQQAKDVCTFMRWTAEPFYEKKKRLFLKALLFLPLLTFVLVYGKRHAWTYIKGRKSMWKTVKGRERPKTKEN</sequence>
<keyword evidence="5" id="KW-0679">Respiratory chain</keyword>
<evidence type="ECO:0000256" key="10">
    <source>
        <dbReference type="ARBA" id="ARBA00022989"/>
    </source>
</evidence>
<dbReference type="PRINTS" id="PR00603">
    <property type="entry name" value="CYTOCHROMEC1"/>
</dbReference>
<dbReference type="InterPro" id="IPR036909">
    <property type="entry name" value="Cyt_c-like_dom_sf"/>
</dbReference>
<evidence type="ECO:0000256" key="6">
    <source>
        <dbReference type="ARBA" id="ARBA00022692"/>
    </source>
</evidence>
<evidence type="ECO:0000259" key="16">
    <source>
        <dbReference type="PROSITE" id="PS51007"/>
    </source>
</evidence>
<feature type="binding site" description="covalent" evidence="14">
    <location>
        <position position="115"/>
    </location>
    <ligand>
        <name>heme c</name>
        <dbReference type="ChEBI" id="CHEBI:61717"/>
    </ligand>
</feature>
<dbReference type="Gene3D" id="1.20.5.100">
    <property type="entry name" value="Cytochrome c1, transmembrane anchor, C-terminal"/>
    <property type="match status" value="1"/>
</dbReference>
<dbReference type="Pfam" id="PF02167">
    <property type="entry name" value="Cytochrom_C1"/>
    <property type="match status" value="1"/>
</dbReference>
<dbReference type="GO" id="GO:0006122">
    <property type="term" value="P:mitochondrial electron transport, ubiquinol to cytochrome c"/>
    <property type="evidence" value="ECO:0007669"/>
    <property type="project" value="TreeGrafter"/>
</dbReference>
<evidence type="ECO:0000256" key="14">
    <source>
        <dbReference type="PIRSR" id="PIRSR602326-1"/>
    </source>
</evidence>
<keyword evidence="13 15" id="KW-0472">Membrane</keyword>
<feature type="binding site" description="covalent" evidence="14">
    <location>
        <position position="233"/>
    </location>
    <ligand>
        <name>heme c</name>
        <dbReference type="ChEBI" id="CHEBI:61717"/>
    </ligand>
</feature>
<dbReference type="InterPro" id="IPR002326">
    <property type="entry name" value="Cyt_c1"/>
</dbReference>
<dbReference type="GO" id="GO:0046872">
    <property type="term" value="F:metal ion binding"/>
    <property type="evidence" value="ECO:0007669"/>
    <property type="project" value="UniProtKB-KW"/>
</dbReference>
<evidence type="ECO:0000256" key="9">
    <source>
        <dbReference type="ARBA" id="ARBA00022982"/>
    </source>
</evidence>
<evidence type="ECO:0000313" key="18">
    <source>
        <dbReference type="WBParaSite" id="sdigi.contig306.g7285.t1"/>
    </source>
</evidence>
<evidence type="ECO:0000256" key="2">
    <source>
        <dbReference type="ARBA" id="ARBA00006488"/>
    </source>
</evidence>
<proteinExistence type="inferred from homology"/>
<evidence type="ECO:0000313" key="17">
    <source>
        <dbReference type="Proteomes" id="UP000887581"/>
    </source>
</evidence>
<dbReference type="PANTHER" id="PTHR10266">
    <property type="entry name" value="CYTOCHROME C1"/>
    <property type="match status" value="1"/>
</dbReference>
<keyword evidence="17" id="KW-1185">Reference proteome</keyword>
<comment type="cofactor">
    <cofactor evidence="14">
        <name>heme c</name>
        <dbReference type="ChEBI" id="CHEBI:61717"/>
    </cofactor>
    <text evidence="14">Binds 1 heme c group covalently per subunit.</text>
</comment>
<keyword evidence="8" id="KW-0999">Mitochondrion inner membrane</keyword>
<keyword evidence="3" id="KW-0813">Transport</keyword>
<keyword evidence="11 14" id="KW-0408">Iron</keyword>
<organism evidence="17 18">
    <name type="scientific">Setaria digitata</name>
    <dbReference type="NCBI Taxonomy" id="48799"/>
    <lineage>
        <taxon>Eukaryota</taxon>
        <taxon>Metazoa</taxon>
        <taxon>Ecdysozoa</taxon>
        <taxon>Nematoda</taxon>
        <taxon>Chromadorea</taxon>
        <taxon>Rhabditida</taxon>
        <taxon>Spirurina</taxon>
        <taxon>Spiruromorpha</taxon>
        <taxon>Filarioidea</taxon>
        <taxon>Setariidae</taxon>
        <taxon>Setaria</taxon>
    </lineage>
</organism>
<dbReference type="SUPFAM" id="SSF81496">
    <property type="entry name" value="Cytochrome c1 subunit of cytochrome bc1 complex (Ubiquinol-cytochrome c reductase), transmembrane anchor"/>
    <property type="match status" value="1"/>
</dbReference>
<keyword evidence="4 14" id="KW-0349">Heme</keyword>
<keyword evidence="7 14" id="KW-0479">Metal-binding</keyword>
<dbReference type="PANTHER" id="PTHR10266:SF3">
    <property type="entry name" value="CYTOCHROME C1, HEME PROTEIN, MITOCHONDRIAL"/>
    <property type="match status" value="1"/>
</dbReference>
<dbReference type="WBParaSite" id="sdigi.contig306.g7285.t1">
    <property type="protein sequence ID" value="sdigi.contig306.g7285.t1"/>
    <property type="gene ID" value="sdigi.contig306.g7285"/>
</dbReference>
<dbReference type="AlphaFoldDB" id="A0A915PPI0"/>
<reference evidence="18" key="1">
    <citation type="submission" date="2022-11" db="UniProtKB">
        <authorList>
            <consortium name="WormBaseParasite"/>
        </authorList>
    </citation>
    <scope>IDENTIFICATION</scope>
</reference>
<evidence type="ECO:0000256" key="5">
    <source>
        <dbReference type="ARBA" id="ARBA00022660"/>
    </source>
</evidence>
<evidence type="ECO:0000256" key="8">
    <source>
        <dbReference type="ARBA" id="ARBA00022792"/>
    </source>
</evidence>
<feature type="transmembrane region" description="Helical" evidence="15">
    <location>
        <begin position="277"/>
        <end position="295"/>
    </location>
</feature>
<dbReference type="InterPro" id="IPR021157">
    <property type="entry name" value="Cyt_c1_TM_anchor_C"/>
</dbReference>
<dbReference type="PROSITE" id="PS51007">
    <property type="entry name" value="CYTC"/>
    <property type="match status" value="1"/>
</dbReference>
<evidence type="ECO:0000256" key="15">
    <source>
        <dbReference type="SAM" id="Phobius"/>
    </source>
</evidence>
<dbReference type="GO" id="GO:0020037">
    <property type="term" value="F:heme binding"/>
    <property type="evidence" value="ECO:0007669"/>
    <property type="project" value="InterPro"/>
</dbReference>
<name>A0A915PPI0_9BILA</name>
<evidence type="ECO:0000256" key="12">
    <source>
        <dbReference type="ARBA" id="ARBA00023128"/>
    </source>
</evidence>
<dbReference type="GO" id="GO:0009055">
    <property type="term" value="F:electron transfer activity"/>
    <property type="evidence" value="ECO:0007669"/>
    <property type="project" value="InterPro"/>
</dbReference>
<keyword evidence="12" id="KW-0496">Mitochondrion</keyword>
<feature type="binding site" description="covalent" evidence="14">
    <location>
        <position position="114"/>
    </location>
    <ligand>
        <name>heme c</name>
        <dbReference type="ChEBI" id="CHEBI:61717"/>
    </ligand>
</feature>
<evidence type="ECO:0000256" key="11">
    <source>
        <dbReference type="ARBA" id="ARBA00023004"/>
    </source>
</evidence>
<comment type="similarity">
    <text evidence="2">Belongs to the cytochrome c family.</text>
</comment>
<dbReference type="Proteomes" id="UP000887581">
    <property type="component" value="Unplaced"/>
</dbReference>
<keyword evidence="10 15" id="KW-1133">Transmembrane helix</keyword>
<comment type="subcellular location">
    <subcellularLocation>
        <location evidence="1">Mitochondrion inner membrane</location>
    </subcellularLocation>
</comment>
<protein>
    <submittedName>
        <fullName evidence="18">Cytochrome c domain-containing protein</fullName>
    </submittedName>
</protein>
<evidence type="ECO:0000256" key="13">
    <source>
        <dbReference type="ARBA" id="ARBA00023136"/>
    </source>
</evidence>
<accession>A0A915PPI0</accession>
<dbReference type="Gene3D" id="1.10.760.10">
    <property type="entry name" value="Cytochrome c-like domain"/>
    <property type="match status" value="1"/>
</dbReference>
<dbReference type="SUPFAM" id="SSF46626">
    <property type="entry name" value="Cytochrome c"/>
    <property type="match status" value="1"/>
</dbReference>
<evidence type="ECO:0000256" key="4">
    <source>
        <dbReference type="ARBA" id="ARBA00022617"/>
    </source>
</evidence>
<feature type="binding site" description="covalent" evidence="14">
    <location>
        <position position="111"/>
    </location>
    <ligand>
        <name>heme c</name>
        <dbReference type="ChEBI" id="CHEBI:61717"/>
    </ligand>
</feature>
<evidence type="ECO:0000256" key="3">
    <source>
        <dbReference type="ARBA" id="ARBA00022448"/>
    </source>
</evidence>
<dbReference type="GO" id="GO:0005743">
    <property type="term" value="C:mitochondrial inner membrane"/>
    <property type="evidence" value="ECO:0007669"/>
    <property type="project" value="UniProtKB-SubCell"/>
</dbReference>
<keyword evidence="9" id="KW-0249">Electron transport</keyword>
<evidence type="ECO:0000256" key="1">
    <source>
        <dbReference type="ARBA" id="ARBA00004273"/>
    </source>
</evidence>
<feature type="domain" description="Cytochrome c" evidence="16">
    <location>
        <begin position="98"/>
        <end position="267"/>
    </location>
</feature>
<keyword evidence="6 15" id="KW-0812">Transmembrane</keyword>
<dbReference type="InterPro" id="IPR009056">
    <property type="entry name" value="Cyt_c-like_dom"/>
</dbReference>
<evidence type="ECO:0000256" key="7">
    <source>
        <dbReference type="ARBA" id="ARBA00022723"/>
    </source>
</evidence>